<dbReference type="PANTHER" id="PTHR30055:SF226">
    <property type="entry name" value="HTH-TYPE TRANSCRIPTIONAL REGULATOR PKSA"/>
    <property type="match status" value="1"/>
</dbReference>
<feature type="region of interest" description="Disordered" evidence="3">
    <location>
        <begin position="1"/>
        <end position="56"/>
    </location>
</feature>
<feature type="DNA-binding region" description="H-T-H motif" evidence="2">
    <location>
        <begin position="79"/>
        <end position="98"/>
    </location>
</feature>
<sequence length="253" mass="28090">MTEPKTESAGRAGQSGRTGRSGSKADEASSRPDAAAPEHDPEILRPRRRPAQQRSRERYARILSAARDVLVDVGFESFTFDEVAKRASVPIGTLYQFFANKYVMICELDRQDAAGVVAEINRFAERVPALEWPDFLSEFIDHIADLWRNDPSRRSVWLAVQSTPATRATAAHTEQELLDGISEVLRPLAPGSDADVRGFIAGLLIHTTYSLLNYSVDRPGDAGMRELHYELTVQEVKRMLISYLMTVAEKAGG</sequence>
<gene>
    <name evidence="5" type="ORF">JOF33_001940</name>
</gene>
<evidence type="ECO:0000256" key="3">
    <source>
        <dbReference type="SAM" id="MobiDB-lite"/>
    </source>
</evidence>
<organism evidence="5 6">
    <name type="scientific">Corynebacterium freneyi</name>
    <dbReference type="NCBI Taxonomy" id="134034"/>
    <lineage>
        <taxon>Bacteria</taxon>
        <taxon>Bacillati</taxon>
        <taxon>Actinomycetota</taxon>
        <taxon>Actinomycetes</taxon>
        <taxon>Mycobacteriales</taxon>
        <taxon>Corynebacteriaceae</taxon>
        <taxon>Corynebacterium</taxon>
    </lineage>
</organism>
<name>A0ABS4U9L8_9CORY</name>
<evidence type="ECO:0000259" key="4">
    <source>
        <dbReference type="PROSITE" id="PS50977"/>
    </source>
</evidence>
<dbReference type="InterPro" id="IPR050109">
    <property type="entry name" value="HTH-type_TetR-like_transc_reg"/>
</dbReference>
<feature type="compositionally biased region" description="Basic and acidic residues" evidence="3">
    <location>
        <begin position="23"/>
        <end position="45"/>
    </location>
</feature>
<feature type="domain" description="HTH tetR-type" evidence="4">
    <location>
        <begin position="56"/>
        <end position="116"/>
    </location>
</feature>
<comment type="caution">
    <text evidence="5">The sequence shown here is derived from an EMBL/GenBank/DDBJ whole genome shotgun (WGS) entry which is preliminary data.</text>
</comment>
<evidence type="ECO:0000256" key="1">
    <source>
        <dbReference type="ARBA" id="ARBA00023125"/>
    </source>
</evidence>
<reference evidence="5 6" key="1">
    <citation type="submission" date="2021-03" db="EMBL/GenBank/DDBJ databases">
        <title>Sequencing the genomes of 1000 actinobacteria strains.</title>
        <authorList>
            <person name="Klenk H.-P."/>
        </authorList>
    </citation>
    <scope>NUCLEOTIDE SEQUENCE [LARGE SCALE GENOMIC DNA]</scope>
    <source>
        <strain evidence="5 6">DSM 44506</strain>
    </source>
</reference>
<evidence type="ECO:0000313" key="6">
    <source>
        <dbReference type="Proteomes" id="UP001519305"/>
    </source>
</evidence>
<keyword evidence="6" id="KW-1185">Reference proteome</keyword>
<proteinExistence type="predicted"/>
<dbReference type="EMBL" id="JAGINY010000001">
    <property type="protein sequence ID" value="MBP2333241.1"/>
    <property type="molecule type" value="Genomic_DNA"/>
</dbReference>
<dbReference type="InterPro" id="IPR041674">
    <property type="entry name" value="TetR_C_22"/>
</dbReference>
<dbReference type="Proteomes" id="UP001519305">
    <property type="component" value="Unassembled WGS sequence"/>
</dbReference>
<dbReference type="InterPro" id="IPR001647">
    <property type="entry name" value="HTH_TetR"/>
</dbReference>
<dbReference type="Pfam" id="PF00440">
    <property type="entry name" value="TetR_N"/>
    <property type="match status" value="1"/>
</dbReference>
<dbReference type="Gene3D" id="1.10.357.10">
    <property type="entry name" value="Tetracycline Repressor, domain 2"/>
    <property type="match status" value="1"/>
</dbReference>
<accession>A0ABS4U9L8</accession>
<dbReference type="PANTHER" id="PTHR30055">
    <property type="entry name" value="HTH-TYPE TRANSCRIPTIONAL REGULATOR RUTR"/>
    <property type="match status" value="1"/>
</dbReference>
<keyword evidence="1 2" id="KW-0238">DNA-binding</keyword>
<protein>
    <submittedName>
        <fullName evidence="5">AcrR family transcriptional regulator</fullName>
    </submittedName>
</protein>
<dbReference type="InterPro" id="IPR009057">
    <property type="entry name" value="Homeodomain-like_sf"/>
</dbReference>
<evidence type="ECO:0000313" key="5">
    <source>
        <dbReference type="EMBL" id="MBP2333241.1"/>
    </source>
</evidence>
<dbReference type="SUPFAM" id="SSF46689">
    <property type="entry name" value="Homeodomain-like"/>
    <property type="match status" value="1"/>
</dbReference>
<dbReference type="PRINTS" id="PR00455">
    <property type="entry name" value="HTHTETR"/>
</dbReference>
<dbReference type="Pfam" id="PF17928">
    <property type="entry name" value="TetR_C_22"/>
    <property type="match status" value="1"/>
</dbReference>
<evidence type="ECO:0000256" key="2">
    <source>
        <dbReference type="PROSITE-ProRule" id="PRU00335"/>
    </source>
</evidence>
<dbReference type="PROSITE" id="PS50977">
    <property type="entry name" value="HTH_TETR_2"/>
    <property type="match status" value="1"/>
</dbReference>